<dbReference type="OrthoDB" id="3753443at2759"/>
<keyword evidence="2" id="KW-1185">Reference proteome</keyword>
<protein>
    <submittedName>
        <fullName evidence="1">Uncharacterized protein</fullName>
    </submittedName>
</protein>
<dbReference type="Proteomes" id="UP000724874">
    <property type="component" value="Unassembled WGS sequence"/>
</dbReference>
<organism evidence="1 2">
    <name type="scientific">Gymnopilus junonius</name>
    <name type="common">Spectacular rustgill mushroom</name>
    <name type="synonym">Gymnopilus spectabilis subsp. junonius</name>
    <dbReference type="NCBI Taxonomy" id="109634"/>
    <lineage>
        <taxon>Eukaryota</taxon>
        <taxon>Fungi</taxon>
        <taxon>Dikarya</taxon>
        <taxon>Basidiomycota</taxon>
        <taxon>Agaricomycotina</taxon>
        <taxon>Agaricomycetes</taxon>
        <taxon>Agaricomycetidae</taxon>
        <taxon>Agaricales</taxon>
        <taxon>Agaricineae</taxon>
        <taxon>Hymenogastraceae</taxon>
        <taxon>Gymnopilus</taxon>
    </lineage>
</organism>
<proteinExistence type="predicted"/>
<gene>
    <name evidence="1" type="ORF">CPB84DRAFT_1786944</name>
</gene>
<name>A0A9P5NHT9_GYMJU</name>
<comment type="caution">
    <text evidence="1">The sequence shown here is derived from an EMBL/GenBank/DDBJ whole genome shotgun (WGS) entry which is preliminary data.</text>
</comment>
<dbReference type="AlphaFoldDB" id="A0A9P5NHT9"/>
<reference evidence="1" key="1">
    <citation type="submission" date="2020-11" db="EMBL/GenBank/DDBJ databases">
        <authorList>
            <consortium name="DOE Joint Genome Institute"/>
            <person name="Ahrendt S."/>
            <person name="Riley R."/>
            <person name="Andreopoulos W."/>
            <person name="LaButti K."/>
            <person name="Pangilinan J."/>
            <person name="Ruiz-duenas F.J."/>
            <person name="Barrasa J.M."/>
            <person name="Sanchez-Garcia M."/>
            <person name="Camarero S."/>
            <person name="Miyauchi S."/>
            <person name="Serrano A."/>
            <person name="Linde D."/>
            <person name="Babiker R."/>
            <person name="Drula E."/>
            <person name="Ayuso-Fernandez I."/>
            <person name="Pacheco R."/>
            <person name="Padilla G."/>
            <person name="Ferreira P."/>
            <person name="Barriuso J."/>
            <person name="Kellner H."/>
            <person name="Castanera R."/>
            <person name="Alfaro M."/>
            <person name="Ramirez L."/>
            <person name="Pisabarro A.G."/>
            <person name="Kuo A."/>
            <person name="Tritt A."/>
            <person name="Lipzen A."/>
            <person name="He G."/>
            <person name="Yan M."/>
            <person name="Ng V."/>
            <person name="Cullen D."/>
            <person name="Martin F."/>
            <person name="Rosso M.-N."/>
            <person name="Henrissat B."/>
            <person name="Hibbett D."/>
            <person name="Martinez A.T."/>
            <person name="Grigoriev I.V."/>
        </authorList>
    </citation>
    <scope>NUCLEOTIDE SEQUENCE</scope>
    <source>
        <strain evidence="1">AH 44721</strain>
    </source>
</reference>
<sequence>MAQTLILVKGVADVAVAAILAFQPSIIYDSFQARAVHSLSGLHLSNASLAPGFNQSIACMNIIVLIWSRLVYFSVAMNLTFSPLGFLTCAIPSKESELGSATLLSPSCNHLLFSLAILWADPGVLRFGGKIDHGGKKKTT</sequence>
<evidence type="ECO:0000313" key="2">
    <source>
        <dbReference type="Proteomes" id="UP000724874"/>
    </source>
</evidence>
<accession>A0A9P5NHT9</accession>
<evidence type="ECO:0000313" key="1">
    <source>
        <dbReference type="EMBL" id="KAF8887242.1"/>
    </source>
</evidence>
<dbReference type="EMBL" id="JADNYJ010000091">
    <property type="protein sequence ID" value="KAF8887242.1"/>
    <property type="molecule type" value="Genomic_DNA"/>
</dbReference>